<dbReference type="OrthoDB" id="204776at2157"/>
<feature type="transmembrane region" description="Helical" evidence="1">
    <location>
        <begin position="78"/>
        <end position="97"/>
    </location>
</feature>
<dbReference type="GO" id="GO:0140359">
    <property type="term" value="F:ABC-type transporter activity"/>
    <property type="evidence" value="ECO:0007669"/>
    <property type="project" value="InterPro"/>
</dbReference>
<proteinExistence type="predicted"/>
<keyword evidence="1" id="KW-1133">Transmembrane helix</keyword>
<keyword evidence="1" id="KW-0472">Membrane</keyword>
<keyword evidence="1" id="KW-0812">Transmembrane</keyword>
<protein>
    <submittedName>
        <fullName evidence="2">ABC-2 type transport system permease protein</fullName>
    </submittedName>
</protein>
<dbReference type="Pfam" id="PF12679">
    <property type="entry name" value="ABC2_membrane_2"/>
    <property type="match status" value="1"/>
</dbReference>
<organism evidence="2 3">
    <name type="scientific">Halomicrobium zhouii</name>
    <dbReference type="NCBI Taxonomy" id="767519"/>
    <lineage>
        <taxon>Archaea</taxon>
        <taxon>Methanobacteriati</taxon>
        <taxon>Methanobacteriota</taxon>
        <taxon>Stenosarchaea group</taxon>
        <taxon>Halobacteria</taxon>
        <taxon>Halobacteriales</taxon>
        <taxon>Haloarculaceae</taxon>
        <taxon>Halomicrobium</taxon>
    </lineage>
</organism>
<dbReference type="AlphaFoldDB" id="A0A1I6KPG2"/>
<accession>A0A1I6KPG2</accession>
<evidence type="ECO:0000313" key="3">
    <source>
        <dbReference type="Proteomes" id="UP000199062"/>
    </source>
</evidence>
<evidence type="ECO:0000313" key="2">
    <source>
        <dbReference type="EMBL" id="SFR93071.1"/>
    </source>
</evidence>
<reference evidence="2 3" key="1">
    <citation type="submission" date="2016-10" db="EMBL/GenBank/DDBJ databases">
        <authorList>
            <person name="de Groot N.N."/>
        </authorList>
    </citation>
    <scope>NUCLEOTIDE SEQUENCE [LARGE SCALE GENOMIC DNA]</scope>
    <source>
        <strain evidence="2 3">CGMCC 1.10457</strain>
    </source>
</reference>
<dbReference type="PANTHER" id="PTHR43471:SF12">
    <property type="entry name" value="HYPOTHETICAL MEMBRANE PROTEIN, CONSERVED"/>
    <property type="match status" value="1"/>
</dbReference>
<feature type="transmembrane region" description="Helical" evidence="1">
    <location>
        <begin position="12"/>
        <end position="34"/>
    </location>
</feature>
<dbReference type="STRING" id="767519.SAMN05216559_1214"/>
<feature type="transmembrane region" description="Helical" evidence="1">
    <location>
        <begin position="123"/>
        <end position="146"/>
    </location>
</feature>
<feature type="transmembrane region" description="Helical" evidence="1">
    <location>
        <begin position="194"/>
        <end position="216"/>
    </location>
</feature>
<dbReference type="Proteomes" id="UP000199062">
    <property type="component" value="Unassembled WGS sequence"/>
</dbReference>
<dbReference type="GO" id="GO:0005886">
    <property type="term" value="C:plasma membrane"/>
    <property type="evidence" value="ECO:0007669"/>
    <property type="project" value="UniProtKB-SubCell"/>
</dbReference>
<keyword evidence="3" id="KW-1185">Reference proteome</keyword>
<name>A0A1I6KPG2_9EURY</name>
<feature type="transmembrane region" description="Helical" evidence="1">
    <location>
        <begin position="158"/>
        <end position="182"/>
    </location>
</feature>
<sequence>MFEITRYETRRQVRGTLTMAVGLGAFAALIVGIFPSVEASGVDFQDYIESLPEAFQASFGVESFGTIEGFLAVEFYQFVWVLLLALYVAYAAGDAVAGDVESGKLDLLLATSVSRSRLLVERFLALMTPVVVLNLLVPLVVFGSVLAVGESLDPASLVLVHLLSVPYLFVAANVGLLFSVVFSRGGVAQRIAIAAVFMLFVLDSVTAGTNFEWLAALSPTRYYDPTEILVEETVDVGGAVVLLAAGLGLFAVTRARFLRRDV</sequence>
<dbReference type="PANTHER" id="PTHR43471">
    <property type="entry name" value="ABC TRANSPORTER PERMEASE"/>
    <property type="match status" value="1"/>
</dbReference>
<evidence type="ECO:0000256" key="1">
    <source>
        <dbReference type="SAM" id="Phobius"/>
    </source>
</evidence>
<dbReference type="RefSeq" id="WP_089814827.1">
    <property type="nucleotide sequence ID" value="NZ_FOZK01000001.1"/>
</dbReference>
<feature type="transmembrane region" description="Helical" evidence="1">
    <location>
        <begin position="236"/>
        <end position="257"/>
    </location>
</feature>
<dbReference type="EMBL" id="FOZK01000001">
    <property type="protein sequence ID" value="SFR93071.1"/>
    <property type="molecule type" value="Genomic_DNA"/>
</dbReference>
<gene>
    <name evidence="2" type="ORF">SAMN05216559_1214</name>
</gene>